<accession>A0A0A9A5B0</accession>
<proteinExistence type="predicted"/>
<protein>
    <submittedName>
        <fullName evidence="1">Uncharacterized protein</fullName>
    </submittedName>
</protein>
<reference evidence="1" key="1">
    <citation type="submission" date="2014-09" db="EMBL/GenBank/DDBJ databases">
        <authorList>
            <person name="Magalhaes I.L.F."/>
            <person name="Oliveira U."/>
            <person name="Santos F.R."/>
            <person name="Vidigal T.H.D.A."/>
            <person name="Brescovit A.D."/>
            <person name="Santos A.J."/>
        </authorList>
    </citation>
    <scope>NUCLEOTIDE SEQUENCE</scope>
    <source>
        <tissue evidence="1">Shoot tissue taken approximately 20 cm above the soil surface</tissue>
    </source>
</reference>
<organism evidence="1">
    <name type="scientific">Arundo donax</name>
    <name type="common">Giant reed</name>
    <name type="synonym">Donax arundinaceus</name>
    <dbReference type="NCBI Taxonomy" id="35708"/>
    <lineage>
        <taxon>Eukaryota</taxon>
        <taxon>Viridiplantae</taxon>
        <taxon>Streptophyta</taxon>
        <taxon>Embryophyta</taxon>
        <taxon>Tracheophyta</taxon>
        <taxon>Spermatophyta</taxon>
        <taxon>Magnoliopsida</taxon>
        <taxon>Liliopsida</taxon>
        <taxon>Poales</taxon>
        <taxon>Poaceae</taxon>
        <taxon>PACMAD clade</taxon>
        <taxon>Arundinoideae</taxon>
        <taxon>Arundineae</taxon>
        <taxon>Arundo</taxon>
    </lineage>
</organism>
<reference evidence="1" key="2">
    <citation type="journal article" date="2015" name="Data Brief">
        <title>Shoot transcriptome of the giant reed, Arundo donax.</title>
        <authorList>
            <person name="Barrero R.A."/>
            <person name="Guerrero F.D."/>
            <person name="Moolhuijzen P."/>
            <person name="Goolsby J.A."/>
            <person name="Tidwell J."/>
            <person name="Bellgard S.E."/>
            <person name="Bellgard M.I."/>
        </authorList>
    </citation>
    <scope>NUCLEOTIDE SEQUENCE</scope>
    <source>
        <tissue evidence="1">Shoot tissue taken approximately 20 cm above the soil surface</tissue>
    </source>
</reference>
<dbReference type="AlphaFoldDB" id="A0A0A9A5B0"/>
<evidence type="ECO:0000313" key="1">
    <source>
        <dbReference type="EMBL" id="JAD42222.1"/>
    </source>
</evidence>
<sequence length="48" mass="5650">MFHLSRCCYIPFVKLMGGKGDDLECWLLVWHGFQKKDNCLYIINTPKS</sequence>
<dbReference type="EMBL" id="GBRH01255673">
    <property type="protein sequence ID" value="JAD42222.1"/>
    <property type="molecule type" value="Transcribed_RNA"/>
</dbReference>
<name>A0A0A9A5B0_ARUDO</name>